<reference evidence="1" key="1">
    <citation type="journal article" date="2014" name="Int. J. Syst. Evol. Microbiol.">
        <title>Complete genome sequence of Corynebacterium casei LMG S-19264T (=DSM 44701T), isolated from a smear-ripened cheese.</title>
        <authorList>
            <consortium name="US DOE Joint Genome Institute (JGI-PGF)"/>
            <person name="Walter F."/>
            <person name="Albersmeier A."/>
            <person name="Kalinowski J."/>
            <person name="Ruckert C."/>
        </authorList>
    </citation>
    <scope>NUCLEOTIDE SEQUENCE</scope>
    <source>
        <strain evidence="1">KCTC 23224</strain>
    </source>
</reference>
<evidence type="ECO:0000313" key="2">
    <source>
        <dbReference type="Proteomes" id="UP000642809"/>
    </source>
</evidence>
<protein>
    <submittedName>
        <fullName evidence="1">Uncharacterized protein</fullName>
    </submittedName>
</protein>
<dbReference type="EMBL" id="BMYF01000021">
    <property type="protein sequence ID" value="GHB47699.1"/>
    <property type="molecule type" value="Genomic_DNA"/>
</dbReference>
<dbReference type="Proteomes" id="UP000642809">
    <property type="component" value="Unassembled WGS sequence"/>
</dbReference>
<accession>A0A8J3CZ68</accession>
<comment type="caution">
    <text evidence="1">The sequence shown here is derived from an EMBL/GenBank/DDBJ whole genome shotgun (WGS) entry which is preliminary data.</text>
</comment>
<name>A0A8J3CZ68_9BACT</name>
<evidence type="ECO:0000313" key="1">
    <source>
        <dbReference type="EMBL" id="GHB47699.1"/>
    </source>
</evidence>
<organism evidence="1 2">
    <name type="scientific">Mongoliitalea lutea</name>
    <dbReference type="NCBI Taxonomy" id="849756"/>
    <lineage>
        <taxon>Bacteria</taxon>
        <taxon>Pseudomonadati</taxon>
        <taxon>Bacteroidota</taxon>
        <taxon>Cytophagia</taxon>
        <taxon>Cytophagales</taxon>
        <taxon>Cyclobacteriaceae</taxon>
        <taxon>Mongoliitalea</taxon>
    </lineage>
</organism>
<gene>
    <name evidence="1" type="ORF">GCM10008106_30660</name>
</gene>
<dbReference type="AlphaFoldDB" id="A0A8J3CZ68"/>
<sequence>MILGIGGIEIFGWLSSGSQELSVKLKRAITKSTRFNFMHRNFDIDCDLSWFNTNFFNAFDNFATTKWTN</sequence>
<keyword evidence="2" id="KW-1185">Reference proteome</keyword>
<proteinExistence type="predicted"/>
<reference evidence="1" key="2">
    <citation type="submission" date="2020-09" db="EMBL/GenBank/DDBJ databases">
        <authorList>
            <person name="Sun Q."/>
            <person name="Kim S."/>
        </authorList>
    </citation>
    <scope>NUCLEOTIDE SEQUENCE</scope>
    <source>
        <strain evidence="1">KCTC 23224</strain>
    </source>
</reference>